<organism evidence="2 3">
    <name type="scientific">Phaeosphaeria nodorum (strain SN15 / ATCC MYA-4574 / FGSC 10173)</name>
    <name type="common">Glume blotch fungus</name>
    <name type="synonym">Parastagonospora nodorum</name>
    <dbReference type="NCBI Taxonomy" id="321614"/>
    <lineage>
        <taxon>Eukaryota</taxon>
        <taxon>Fungi</taxon>
        <taxon>Dikarya</taxon>
        <taxon>Ascomycota</taxon>
        <taxon>Pezizomycotina</taxon>
        <taxon>Dothideomycetes</taxon>
        <taxon>Pleosporomycetidae</taxon>
        <taxon>Pleosporales</taxon>
        <taxon>Pleosporineae</taxon>
        <taxon>Phaeosphaeriaceae</taxon>
        <taxon>Parastagonospora</taxon>
    </lineage>
</organism>
<evidence type="ECO:0000256" key="1">
    <source>
        <dbReference type="SAM" id="MobiDB-lite"/>
    </source>
</evidence>
<protein>
    <submittedName>
        <fullName evidence="2">Uncharacterized protein</fullName>
    </submittedName>
</protein>
<feature type="region of interest" description="Disordered" evidence="1">
    <location>
        <begin position="1"/>
        <end position="22"/>
    </location>
</feature>
<dbReference type="EMBL" id="CP069028">
    <property type="protein sequence ID" value="QRC95810.1"/>
    <property type="molecule type" value="Genomic_DNA"/>
</dbReference>
<evidence type="ECO:0000313" key="2">
    <source>
        <dbReference type="EMBL" id="QRC95810.1"/>
    </source>
</evidence>
<accession>A0A7U2F350</accession>
<feature type="compositionally biased region" description="Low complexity" evidence="1">
    <location>
        <begin position="12"/>
        <end position="21"/>
    </location>
</feature>
<name>A0A7U2F350_PHANO</name>
<dbReference type="AlphaFoldDB" id="A0A7U2F350"/>
<gene>
    <name evidence="2" type="ORF">JI435_054600</name>
</gene>
<evidence type="ECO:0000313" key="3">
    <source>
        <dbReference type="Proteomes" id="UP000663193"/>
    </source>
</evidence>
<keyword evidence="3" id="KW-1185">Reference proteome</keyword>
<sequence>MAPKSMMSHTNPATPTAHATPFVAVRTTKAPATRMSQTTYAMPMVFAKISRLLMAQTVA</sequence>
<dbReference type="RefSeq" id="XP_001795865.1">
    <property type="nucleotide sequence ID" value="XM_001795813.1"/>
</dbReference>
<dbReference type="Proteomes" id="UP000663193">
    <property type="component" value="Chromosome 6"/>
</dbReference>
<reference evidence="3" key="1">
    <citation type="journal article" date="2021" name="BMC Genomics">
        <title>Chromosome-level genome assembly and manually-curated proteome of model necrotroph Parastagonospora nodorum Sn15 reveals a genome-wide trove of candidate effector homologs, and redundancy of virulence-related functions within an accessory chromosome.</title>
        <authorList>
            <person name="Bertazzoni S."/>
            <person name="Jones D.A.B."/>
            <person name="Phan H.T."/>
            <person name="Tan K.-C."/>
            <person name="Hane J.K."/>
        </authorList>
    </citation>
    <scope>NUCLEOTIDE SEQUENCE [LARGE SCALE GENOMIC DNA]</scope>
    <source>
        <strain evidence="3">SN15 / ATCC MYA-4574 / FGSC 10173)</strain>
    </source>
</reference>
<dbReference type="VEuPathDB" id="FungiDB:JI435_054600"/>
<proteinExistence type="predicted"/>
<dbReference type="KEGG" id="pno:SNOG_05460"/>